<keyword evidence="2" id="KW-1185">Reference proteome</keyword>
<sequence length="149" mass="15769">MSVVQDLLAWWWATCLLLGILLAPMALVDRSVVGAGPSGLFDGLWSRRELVSGKKQSVLVAPHSISATAHGLESLFALSNVIGISGQDEPFTGHAHLATVDRLSASLSRVQSLGQRLFFGNNATSGTLIGKDRLTTASREAYAGRPLSV</sequence>
<reference evidence="1" key="1">
    <citation type="journal article" date="2021" name="J Fungi (Basel)">
        <title>Genomic and Metabolomic Analyses of the Marine Fungus Emericellopsis cladophorae: Insights into Saltwater Adaptability Mechanisms and Its Biosynthetic Potential.</title>
        <authorList>
            <person name="Goncalves M.F.M."/>
            <person name="Hilario S."/>
            <person name="Van de Peer Y."/>
            <person name="Esteves A.C."/>
            <person name="Alves A."/>
        </authorList>
    </citation>
    <scope>NUCLEOTIDE SEQUENCE</scope>
    <source>
        <strain evidence="1">MUM 19.33</strain>
    </source>
</reference>
<protein>
    <submittedName>
        <fullName evidence="1">Uncharacterized protein</fullName>
    </submittedName>
</protein>
<proteinExistence type="predicted"/>
<comment type="caution">
    <text evidence="1">The sequence shown here is derived from an EMBL/GenBank/DDBJ whole genome shotgun (WGS) entry which is preliminary data.</text>
</comment>
<organism evidence="1 2">
    <name type="scientific">Emericellopsis cladophorae</name>
    <dbReference type="NCBI Taxonomy" id="2686198"/>
    <lineage>
        <taxon>Eukaryota</taxon>
        <taxon>Fungi</taxon>
        <taxon>Dikarya</taxon>
        <taxon>Ascomycota</taxon>
        <taxon>Pezizomycotina</taxon>
        <taxon>Sordariomycetes</taxon>
        <taxon>Hypocreomycetidae</taxon>
        <taxon>Hypocreales</taxon>
        <taxon>Bionectriaceae</taxon>
        <taxon>Emericellopsis</taxon>
    </lineage>
</organism>
<evidence type="ECO:0000313" key="1">
    <source>
        <dbReference type="EMBL" id="KAI6780035.1"/>
    </source>
</evidence>
<dbReference type="Proteomes" id="UP001055219">
    <property type="component" value="Unassembled WGS sequence"/>
</dbReference>
<reference evidence="1" key="2">
    <citation type="submission" date="2022-07" db="EMBL/GenBank/DDBJ databases">
        <authorList>
            <person name="Goncalves M.F.M."/>
            <person name="Hilario S."/>
            <person name="Van De Peer Y."/>
            <person name="Esteves A.C."/>
            <person name="Alves A."/>
        </authorList>
    </citation>
    <scope>NUCLEOTIDE SEQUENCE</scope>
    <source>
        <strain evidence="1">MUM 19.33</strain>
    </source>
</reference>
<dbReference type="GeneID" id="75833985"/>
<dbReference type="EMBL" id="JAGIXG020000038">
    <property type="protein sequence ID" value="KAI6780035.1"/>
    <property type="molecule type" value="Genomic_DNA"/>
</dbReference>
<dbReference type="AlphaFoldDB" id="A0A9Q0BCZ2"/>
<accession>A0A9Q0BCZ2</accession>
<dbReference type="OrthoDB" id="10326689at2759"/>
<name>A0A9Q0BCZ2_9HYPO</name>
<gene>
    <name evidence="1" type="ORF">J7T54_007511</name>
</gene>
<dbReference type="RefSeq" id="XP_051360891.1">
    <property type="nucleotide sequence ID" value="XM_051507978.1"/>
</dbReference>
<evidence type="ECO:0000313" key="2">
    <source>
        <dbReference type="Proteomes" id="UP001055219"/>
    </source>
</evidence>